<dbReference type="eggNOG" id="COG0606">
    <property type="taxonomic scope" value="Bacteria"/>
</dbReference>
<keyword evidence="3" id="KW-0067">ATP-binding</keyword>
<dbReference type="Proteomes" id="UP000019205">
    <property type="component" value="Chromosome"/>
</dbReference>
<dbReference type="Pfam" id="PF13541">
    <property type="entry name" value="ChlI"/>
    <property type="match status" value="1"/>
</dbReference>
<dbReference type="GO" id="GO:0005524">
    <property type="term" value="F:ATP binding"/>
    <property type="evidence" value="ECO:0007669"/>
    <property type="project" value="UniProtKB-KW"/>
</dbReference>
<evidence type="ECO:0000259" key="4">
    <source>
        <dbReference type="SMART" id="SM00382"/>
    </source>
</evidence>
<dbReference type="InterPro" id="IPR004482">
    <property type="entry name" value="Mg_chelat-rel"/>
</dbReference>
<evidence type="ECO:0000256" key="1">
    <source>
        <dbReference type="ARBA" id="ARBA00006354"/>
    </source>
</evidence>
<dbReference type="NCBIfam" id="TIGR00368">
    <property type="entry name" value="YifB family Mg chelatase-like AAA ATPase"/>
    <property type="match status" value="1"/>
</dbReference>
<evidence type="ECO:0000256" key="3">
    <source>
        <dbReference type="ARBA" id="ARBA00022840"/>
    </source>
</evidence>
<dbReference type="InterPro" id="IPR014721">
    <property type="entry name" value="Ribsml_uS5_D2-typ_fold_subgr"/>
</dbReference>
<dbReference type="InterPro" id="IPR000523">
    <property type="entry name" value="Mg_chelatse_chII-like_cat_dom"/>
</dbReference>
<keyword evidence="2" id="KW-0547">Nucleotide-binding</keyword>
<feature type="domain" description="AAA+ ATPase" evidence="4">
    <location>
        <begin position="209"/>
        <end position="388"/>
    </location>
</feature>
<dbReference type="InterPro" id="IPR045006">
    <property type="entry name" value="CHLI-like"/>
</dbReference>
<dbReference type="InterPro" id="IPR020568">
    <property type="entry name" value="Ribosomal_Su5_D2-typ_SF"/>
</dbReference>
<dbReference type="AlphaFoldDB" id="A4ABK0"/>
<gene>
    <name evidence="5" type="ORF">KT71_07014</name>
</gene>
<accession>A4ABK0</accession>
<dbReference type="HOGENOM" id="CLU_026145_1_0_6"/>
<dbReference type="SUPFAM" id="SSF52540">
    <property type="entry name" value="P-loop containing nucleoside triphosphate hydrolases"/>
    <property type="match status" value="1"/>
</dbReference>
<dbReference type="Pfam" id="PF01078">
    <property type="entry name" value="Mg_chelatase"/>
    <property type="match status" value="1"/>
</dbReference>
<dbReference type="SMART" id="SM00382">
    <property type="entry name" value="AAA"/>
    <property type="match status" value="1"/>
</dbReference>
<dbReference type="GO" id="GO:0003677">
    <property type="term" value="F:DNA binding"/>
    <property type="evidence" value="ECO:0007669"/>
    <property type="project" value="InterPro"/>
</dbReference>
<evidence type="ECO:0000256" key="2">
    <source>
        <dbReference type="ARBA" id="ARBA00022741"/>
    </source>
</evidence>
<protein>
    <submittedName>
        <fullName evidence="5">Mg chelatase-related protein</fullName>
    </submittedName>
</protein>
<dbReference type="SUPFAM" id="SSF54211">
    <property type="entry name" value="Ribosomal protein S5 domain 2-like"/>
    <property type="match status" value="1"/>
</dbReference>
<proteinExistence type="inferred from homology"/>
<name>A4ABK0_9GAMM</name>
<dbReference type="PANTHER" id="PTHR32039:SF7">
    <property type="entry name" value="COMPETENCE PROTEIN COMM"/>
    <property type="match status" value="1"/>
</dbReference>
<dbReference type="OrthoDB" id="9813147at2"/>
<dbReference type="RefSeq" id="WP_008293826.1">
    <property type="nucleotide sequence ID" value="NZ_CM002299.1"/>
</dbReference>
<dbReference type="Pfam" id="PF13335">
    <property type="entry name" value="Mg_chelatase_C"/>
    <property type="match status" value="1"/>
</dbReference>
<reference evidence="5 6" key="1">
    <citation type="journal article" date="2007" name="Proc. Natl. Acad. Sci. U.S.A.">
        <title>Characterization of a marine gammaproteobacterium capable of aerobic anoxygenic photosynthesis.</title>
        <authorList>
            <person name="Fuchs B.M."/>
            <person name="Spring S."/>
            <person name="Teeling H."/>
            <person name="Quast C."/>
            <person name="Wulf J."/>
            <person name="Schattenhofer M."/>
            <person name="Yan S."/>
            <person name="Ferriera S."/>
            <person name="Johnson J."/>
            <person name="Glockner F.O."/>
            <person name="Amann R."/>
        </authorList>
    </citation>
    <scope>NUCLEOTIDE SEQUENCE [LARGE SCALE GENOMIC DNA]</scope>
    <source>
        <strain evidence="5">KT71</strain>
    </source>
</reference>
<dbReference type="InterPro" id="IPR025158">
    <property type="entry name" value="Mg_chelat-rel_C"/>
</dbReference>
<dbReference type="InterPro" id="IPR027417">
    <property type="entry name" value="P-loop_NTPase"/>
</dbReference>
<dbReference type="PRINTS" id="PR01657">
    <property type="entry name" value="MCMFAMILY"/>
</dbReference>
<dbReference type="InterPro" id="IPR001208">
    <property type="entry name" value="MCM_dom"/>
</dbReference>
<comment type="caution">
    <text evidence="5">The sequence shown here is derived from an EMBL/GenBank/DDBJ whole genome shotgun (WGS) entry which is preliminary data.</text>
</comment>
<dbReference type="Gene3D" id="3.30.230.10">
    <property type="match status" value="1"/>
</dbReference>
<dbReference type="Gene3D" id="3.40.50.300">
    <property type="entry name" value="P-loop containing nucleotide triphosphate hydrolases"/>
    <property type="match status" value="1"/>
</dbReference>
<dbReference type="InterPro" id="IPR003593">
    <property type="entry name" value="AAA+_ATPase"/>
</dbReference>
<dbReference type="STRING" id="314285.KT71_07014"/>
<organism evidence="5 6">
    <name type="scientific">Congregibacter litoralis KT71</name>
    <dbReference type="NCBI Taxonomy" id="314285"/>
    <lineage>
        <taxon>Bacteria</taxon>
        <taxon>Pseudomonadati</taxon>
        <taxon>Pseudomonadota</taxon>
        <taxon>Gammaproteobacteria</taxon>
        <taxon>Cellvibrionales</taxon>
        <taxon>Halieaceae</taxon>
        <taxon>Congregibacter</taxon>
    </lineage>
</organism>
<reference evidence="5 6" key="2">
    <citation type="journal article" date="2009" name="PLoS ONE">
        <title>The photosynthetic apparatus and its regulation in the aerobic gammaproteobacterium Congregibacter litoralis gen. nov., sp. nov.</title>
        <authorList>
            <person name="Spring S."/>
            <person name="Lunsdorf H."/>
            <person name="Fuchs B.M."/>
            <person name="Tindall B.J."/>
        </authorList>
    </citation>
    <scope>NUCLEOTIDE SEQUENCE [LARGE SCALE GENOMIC DNA]</scope>
    <source>
        <strain evidence="5">KT71</strain>
    </source>
</reference>
<evidence type="ECO:0000313" key="6">
    <source>
        <dbReference type="Proteomes" id="UP000019205"/>
    </source>
</evidence>
<comment type="similarity">
    <text evidence="1">Belongs to the Mg-chelatase subunits D/I family. ComM subfamily.</text>
</comment>
<sequence length="497" mass="53478">MNYAVVLSRANQGLDAPLVRVEVHLSNGLPAFTVVGMPETAVRESKDRVRSALLNSHFEFPDRRITVNLAPADLPKGGGRFDLPIALGILCASGQLPQDALLGRECIGELALDGTLRAVRGTVAAAMAASQCKRQTVLAQESASLCTSIPGSRMICAKDLLSLCAVLRGRAEPPEIDNTATAQVTTYRNLANVYGQHAPKRALEIAASGGHNLLFTGPPGTGKSLLANCLPGILPPPDDREWLTVCALYDLRGTVPPTRQRAFRAPHHSASAAALVGGGSIPMPGEISLAHGGVLFLDELPEFSRHTLDMLREPLETGEICLARASCSIRYPARFQLVAAMNPCPCGYAGDSEKPCKCSAGQRMSYAARVSGPLLDRMDLQVRVDREDAADLFRDHDAEDSAIVQDRVVKSRERQFERQGTSNAQLQVTALLDSCACGSAERRLIQQSARQLKLSARAVHRLLRVARSIADLADEDKVTVNALREALSYRDTLRGTP</sequence>
<keyword evidence="6" id="KW-1185">Reference proteome</keyword>
<evidence type="ECO:0000313" key="5">
    <source>
        <dbReference type="EMBL" id="EAQ96754.1"/>
    </source>
</evidence>
<dbReference type="EMBL" id="AAOA02000004">
    <property type="protein sequence ID" value="EAQ96754.1"/>
    <property type="molecule type" value="Genomic_DNA"/>
</dbReference>
<dbReference type="PANTHER" id="PTHR32039">
    <property type="entry name" value="MAGNESIUM-CHELATASE SUBUNIT CHLI"/>
    <property type="match status" value="1"/>
</dbReference>